<dbReference type="InterPro" id="IPR011006">
    <property type="entry name" value="CheY-like_superfamily"/>
</dbReference>
<evidence type="ECO:0000313" key="4">
    <source>
        <dbReference type="EMBL" id="MFB9885140.1"/>
    </source>
</evidence>
<dbReference type="Gene3D" id="3.40.50.2300">
    <property type="match status" value="1"/>
</dbReference>
<proteinExistence type="predicted"/>
<dbReference type="EMBL" id="JBHLZN010000001">
    <property type="protein sequence ID" value="MFB9885140.1"/>
    <property type="molecule type" value="Genomic_DNA"/>
</dbReference>
<accession>A0ABV5Z780</accession>
<dbReference type="PANTHER" id="PTHR44591">
    <property type="entry name" value="STRESS RESPONSE REGULATOR PROTEIN 1"/>
    <property type="match status" value="1"/>
</dbReference>
<dbReference type="Pfam" id="PF00072">
    <property type="entry name" value="Response_reg"/>
    <property type="match status" value="1"/>
</dbReference>
<comment type="caution">
    <text evidence="4">The sequence shown here is derived from an EMBL/GenBank/DDBJ whole genome shotgun (WGS) entry which is preliminary data.</text>
</comment>
<dbReference type="RefSeq" id="WP_051527730.1">
    <property type="nucleotide sequence ID" value="NZ_JAUESS010000002.1"/>
</dbReference>
<dbReference type="PROSITE" id="PS50110">
    <property type="entry name" value="RESPONSE_REGULATORY"/>
    <property type="match status" value="1"/>
</dbReference>
<reference evidence="4 5" key="1">
    <citation type="submission" date="2024-09" db="EMBL/GenBank/DDBJ databases">
        <authorList>
            <person name="Sun Q."/>
            <person name="Mori K."/>
        </authorList>
    </citation>
    <scope>NUCLEOTIDE SEQUENCE [LARGE SCALE GENOMIC DNA]</scope>
    <source>
        <strain evidence="4 5">ATCC 51285</strain>
    </source>
</reference>
<dbReference type="PANTHER" id="PTHR44591:SF3">
    <property type="entry name" value="RESPONSE REGULATORY DOMAIN-CONTAINING PROTEIN"/>
    <property type="match status" value="1"/>
</dbReference>
<sequence>MQHAKRCALIVDDDPINVEILTDYLSSTGFTILTAYDGRQALELLQQQANHIDVVLLDRMMPHVDGLTVLKEIRNQPALQHLLVIMQTAKARPQEIEEGQQAGADYYLTKPFEEDDLLAILDKLLPGGVRFE</sequence>
<evidence type="ECO:0000313" key="5">
    <source>
        <dbReference type="Proteomes" id="UP001589628"/>
    </source>
</evidence>
<dbReference type="InterPro" id="IPR050595">
    <property type="entry name" value="Bact_response_regulator"/>
</dbReference>
<feature type="domain" description="Response regulatory" evidence="3">
    <location>
        <begin position="7"/>
        <end position="125"/>
    </location>
</feature>
<dbReference type="SMART" id="SM00448">
    <property type="entry name" value="REC"/>
    <property type="match status" value="1"/>
</dbReference>
<name>A0ABV5Z780_9GAMM</name>
<feature type="modified residue" description="4-aspartylphosphate" evidence="2">
    <location>
        <position position="58"/>
    </location>
</feature>
<keyword evidence="5" id="KW-1185">Reference proteome</keyword>
<protein>
    <submittedName>
        <fullName evidence="4">Response regulator</fullName>
    </submittedName>
</protein>
<dbReference type="InterPro" id="IPR001789">
    <property type="entry name" value="Sig_transdc_resp-reg_receiver"/>
</dbReference>
<organism evidence="4 5">
    <name type="scientific">Balneatrix alpica</name>
    <dbReference type="NCBI Taxonomy" id="75684"/>
    <lineage>
        <taxon>Bacteria</taxon>
        <taxon>Pseudomonadati</taxon>
        <taxon>Pseudomonadota</taxon>
        <taxon>Gammaproteobacteria</taxon>
        <taxon>Oceanospirillales</taxon>
        <taxon>Balneatrichaceae</taxon>
        <taxon>Balneatrix</taxon>
    </lineage>
</organism>
<dbReference type="SUPFAM" id="SSF52172">
    <property type="entry name" value="CheY-like"/>
    <property type="match status" value="1"/>
</dbReference>
<keyword evidence="1 2" id="KW-0597">Phosphoprotein</keyword>
<evidence type="ECO:0000256" key="2">
    <source>
        <dbReference type="PROSITE-ProRule" id="PRU00169"/>
    </source>
</evidence>
<gene>
    <name evidence="4" type="ORF">ACFFLH_01765</name>
</gene>
<evidence type="ECO:0000259" key="3">
    <source>
        <dbReference type="PROSITE" id="PS50110"/>
    </source>
</evidence>
<dbReference type="Proteomes" id="UP001589628">
    <property type="component" value="Unassembled WGS sequence"/>
</dbReference>
<evidence type="ECO:0000256" key="1">
    <source>
        <dbReference type="ARBA" id="ARBA00022553"/>
    </source>
</evidence>